<evidence type="ECO:0000313" key="12">
    <source>
        <dbReference type="EMBL" id="ACH46805.1"/>
    </source>
</evidence>
<dbReference type="PROSITE" id="PS00108">
    <property type="entry name" value="PROTEIN_KINASE_ST"/>
    <property type="match status" value="1"/>
</dbReference>
<evidence type="ECO:0000256" key="7">
    <source>
        <dbReference type="ARBA" id="ARBA00047899"/>
    </source>
</evidence>
<dbReference type="InterPro" id="IPR011009">
    <property type="entry name" value="Kinase-like_dom_sf"/>
</dbReference>
<dbReference type="PROSITE" id="PS00107">
    <property type="entry name" value="PROTEIN_KINASE_ATP"/>
    <property type="match status" value="1"/>
</dbReference>
<comment type="catalytic activity">
    <reaction evidence="8">
        <text>L-seryl-[protein] + ATP = O-phospho-L-seryl-[protein] + ADP + H(+)</text>
        <dbReference type="Rhea" id="RHEA:17989"/>
        <dbReference type="Rhea" id="RHEA-COMP:9863"/>
        <dbReference type="Rhea" id="RHEA-COMP:11604"/>
        <dbReference type="ChEBI" id="CHEBI:15378"/>
        <dbReference type="ChEBI" id="CHEBI:29999"/>
        <dbReference type="ChEBI" id="CHEBI:30616"/>
        <dbReference type="ChEBI" id="CHEBI:83421"/>
        <dbReference type="ChEBI" id="CHEBI:456216"/>
        <dbReference type="EC" id="2.7.11.1"/>
    </reaction>
</comment>
<dbReference type="InterPro" id="IPR008271">
    <property type="entry name" value="Ser/Thr_kinase_AS"/>
</dbReference>
<dbReference type="FunFam" id="3.30.200.20:FF:000042">
    <property type="entry name" value="Aurora kinase A"/>
    <property type="match status" value="1"/>
</dbReference>
<keyword evidence="3" id="KW-0808">Transferase</keyword>
<dbReference type="GeneID" id="6804836"/>
<dbReference type="EC" id="2.7.11.1" evidence="1"/>
<keyword evidence="5 12" id="KW-0418">Kinase</keyword>
<evidence type="ECO:0000259" key="11">
    <source>
        <dbReference type="PROSITE" id="PS50011"/>
    </source>
</evidence>
<reference evidence="12 13" key="1">
    <citation type="journal article" date="2009" name="Virology">
        <title>Genomic analysis of the smallest giant virus--Feldmannia sp. virus 158.</title>
        <authorList>
            <person name="Schroeder D.C."/>
            <person name="Park Y."/>
            <person name="Yoon H.M."/>
            <person name="Lee Y.S."/>
            <person name="Kang S.W."/>
            <person name="Meints R.H."/>
            <person name="Ivey R.G."/>
            <person name="Choi T.J."/>
        </authorList>
    </citation>
    <scope>NUCLEOTIDE SEQUENCE [LARGE SCALE GENOMIC DNA]</scope>
    <source>
        <strain evidence="12">FsV-158</strain>
    </source>
</reference>
<feature type="region of interest" description="Disordered" evidence="10">
    <location>
        <begin position="302"/>
        <end position="321"/>
    </location>
</feature>
<dbReference type="Gene3D" id="1.10.510.10">
    <property type="entry name" value="Transferase(Phosphotransferase) domain 1"/>
    <property type="match status" value="1"/>
</dbReference>
<dbReference type="RefSeq" id="YP_002154675.1">
    <property type="nucleotide sequence ID" value="NC_011183.1"/>
</dbReference>
<dbReference type="GO" id="GO:0007165">
    <property type="term" value="P:signal transduction"/>
    <property type="evidence" value="ECO:0007669"/>
    <property type="project" value="TreeGrafter"/>
</dbReference>
<dbReference type="PANTHER" id="PTHR43895:SF32">
    <property type="entry name" value="SERINE_THREONINE-PROTEIN KINASE CHK1"/>
    <property type="match status" value="1"/>
</dbReference>
<dbReference type="GO" id="GO:0004674">
    <property type="term" value="F:protein serine/threonine kinase activity"/>
    <property type="evidence" value="ECO:0007669"/>
    <property type="project" value="UniProtKB-KW"/>
</dbReference>
<dbReference type="Pfam" id="PF00069">
    <property type="entry name" value="Pkinase"/>
    <property type="match status" value="2"/>
</dbReference>
<protein>
    <recommendedName>
        <fullName evidence="1">non-specific serine/threonine protein kinase</fullName>
        <ecNumber evidence="1">2.7.11.1</ecNumber>
    </recommendedName>
</protein>
<name>B5LWE2_9PHYC</name>
<sequence length="418" mass="46858">MIGSYQPLKTLGTGAFGTVKLAQKPGTSHFYAIKCISKNNIVRAHMGSQVKTEIQVMKSLDHPNIVKIKEVLISPQNLYIVMQYVSGGELYSRITIHGKLGESEVKTYALQLLDALRYCHSKYICHRDIKPQNILLNSEGNPLLADFGFAKIMAEHTASCPDSSDDTSDERAAITVIFNQADKHKLSPKSLVSDSKKYKQLSTICGTMPYMSPEILNRNKYRGDKADIWSLGVVFFVLLVGHVPFNDGDTARDQLVCPKQFSRDVSDFLKQMMSTKSVDRPTAAELLDHPWLENANPVCNKQVREKSSGSEVTDEDDSGAEATADVNLSHFTIWLYPGHRRDCLEVVRQKMIEEFWNVKKFDDKTLKASVMSPQGLVMVVLTFHAQKIDAKKINITRETGAKLMKGLRDTIQDLVQTN</sequence>
<dbReference type="PANTHER" id="PTHR43895">
    <property type="entry name" value="CALCIUM/CALMODULIN-DEPENDENT PROTEIN KINASE KINASE-RELATED"/>
    <property type="match status" value="1"/>
</dbReference>
<evidence type="ECO:0000256" key="5">
    <source>
        <dbReference type="ARBA" id="ARBA00022777"/>
    </source>
</evidence>
<proteinExistence type="predicted"/>
<dbReference type="OrthoDB" id="8955at10239"/>
<evidence type="ECO:0000256" key="8">
    <source>
        <dbReference type="ARBA" id="ARBA00048679"/>
    </source>
</evidence>
<keyword evidence="4 9" id="KW-0547">Nucleotide-binding</keyword>
<dbReference type="SMART" id="SM00220">
    <property type="entry name" value="S_TKc"/>
    <property type="match status" value="1"/>
</dbReference>
<dbReference type="KEGG" id="vg:6804836"/>
<feature type="domain" description="Protein kinase" evidence="11">
    <location>
        <begin position="5"/>
        <end position="292"/>
    </location>
</feature>
<evidence type="ECO:0000256" key="3">
    <source>
        <dbReference type="ARBA" id="ARBA00022679"/>
    </source>
</evidence>
<dbReference type="EMBL" id="EU916176">
    <property type="protein sequence ID" value="ACH46805.1"/>
    <property type="molecule type" value="Genomic_DNA"/>
</dbReference>
<dbReference type="SUPFAM" id="SSF56112">
    <property type="entry name" value="Protein kinase-like (PK-like)"/>
    <property type="match status" value="1"/>
</dbReference>
<keyword evidence="2 12" id="KW-0723">Serine/threonine-protein kinase</keyword>
<dbReference type="InterPro" id="IPR017441">
    <property type="entry name" value="Protein_kinase_ATP_BS"/>
</dbReference>
<keyword evidence="6 9" id="KW-0067">ATP-binding</keyword>
<organism evidence="12 13">
    <name type="scientific">Feldmannia species virus</name>
    <dbReference type="NCBI Taxonomy" id="39420"/>
    <lineage>
        <taxon>Viruses</taxon>
        <taxon>Varidnaviria</taxon>
        <taxon>Bamfordvirae</taxon>
        <taxon>Nucleocytoviricota</taxon>
        <taxon>Megaviricetes</taxon>
        <taxon>Algavirales</taxon>
        <taxon>Phycodnaviridae</taxon>
        <taxon>Phaeovirus</taxon>
        <taxon>Phaeovirus feldmanniae</taxon>
    </lineage>
</organism>
<evidence type="ECO:0000256" key="9">
    <source>
        <dbReference type="PROSITE-ProRule" id="PRU10141"/>
    </source>
</evidence>
<dbReference type="PROSITE" id="PS50011">
    <property type="entry name" value="PROTEIN_KINASE_DOM"/>
    <property type="match status" value="1"/>
</dbReference>
<dbReference type="GO" id="GO:0005524">
    <property type="term" value="F:ATP binding"/>
    <property type="evidence" value="ECO:0007669"/>
    <property type="project" value="UniProtKB-UniRule"/>
</dbReference>
<accession>B5LWE2</accession>
<evidence type="ECO:0000256" key="4">
    <source>
        <dbReference type="ARBA" id="ARBA00022741"/>
    </source>
</evidence>
<dbReference type="InterPro" id="IPR000719">
    <property type="entry name" value="Prot_kinase_dom"/>
</dbReference>
<evidence type="ECO:0000256" key="1">
    <source>
        <dbReference type="ARBA" id="ARBA00012513"/>
    </source>
</evidence>
<feature type="binding site" evidence="9">
    <location>
        <position position="34"/>
    </location>
    <ligand>
        <name>ATP</name>
        <dbReference type="ChEBI" id="CHEBI:30616"/>
    </ligand>
</feature>
<dbReference type="Proteomes" id="UP000204092">
    <property type="component" value="Segment"/>
</dbReference>
<evidence type="ECO:0000256" key="2">
    <source>
        <dbReference type="ARBA" id="ARBA00022527"/>
    </source>
</evidence>
<keyword evidence="13" id="KW-1185">Reference proteome</keyword>
<comment type="catalytic activity">
    <reaction evidence="7">
        <text>L-threonyl-[protein] + ATP = O-phospho-L-threonyl-[protein] + ADP + H(+)</text>
        <dbReference type="Rhea" id="RHEA:46608"/>
        <dbReference type="Rhea" id="RHEA-COMP:11060"/>
        <dbReference type="Rhea" id="RHEA-COMP:11605"/>
        <dbReference type="ChEBI" id="CHEBI:15378"/>
        <dbReference type="ChEBI" id="CHEBI:30013"/>
        <dbReference type="ChEBI" id="CHEBI:30616"/>
        <dbReference type="ChEBI" id="CHEBI:61977"/>
        <dbReference type="ChEBI" id="CHEBI:456216"/>
        <dbReference type="EC" id="2.7.11.1"/>
    </reaction>
</comment>
<evidence type="ECO:0000313" key="13">
    <source>
        <dbReference type="Proteomes" id="UP000204092"/>
    </source>
</evidence>
<evidence type="ECO:0000256" key="10">
    <source>
        <dbReference type="SAM" id="MobiDB-lite"/>
    </source>
</evidence>
<evidence type="ECO:0000256" key="6">
    <source>
        <dbReference type="ARBA" id="ARBA00022840"/>
    </source>
</evidence>